<gene>
    <name evidence="1" type="ORF">J2TS6_32710</name>
</gene>
<dbReference type="Proteomes" id="UP000679779">
    <property type="component" value="Unassembled WGS sequence"/>
</dbReference>
<evidence type="ECO:0000313" key="1">
    <source>
        <dbReference type="EMBL" id="GIO32130.1"/>
    </source>
</evidence>
<protein>
    <submittedName>
        <fullName evidence="1">Uncharacterized protein</fullName>
    </submittedName>
</protein>
<sequence>MRHFMSYHVFYNGPVTWKNEMRLNVYGKNETRSRIMEFAVQGAGNMPCLPQHADQAPVYAHGYGRNGSKGVQKML</sequence>
<comment type="caution">
    <text evidence="1">The sequence shown here is derived from an EMBL/GenBank/DDBJ whole genome shotgun (WGS) entry which is preliminary data.</text>
</comment>
<keyword evidence="2" id="KW-1185">Reference proteome</keyword>
<accession>A0A919XJR2</accession>
<dbReference type="EMBL" id="BORQ01000004">
    <property type="protein sequence ID" value="GIO32130.1"/>
    <property type="molecule type" value="Genomic_DNA"/>
</dbReference>
<proteinExistence type="predicted"/>
<reference evidence="1" key="1">
    <citation type="submission" date="2021-03" db="EMBL/GenBank/DDBJ databases">
        <title>Antimicrobial resistance genes in bacteria isolated from Japanese honey, and their potential for conferring macrolide and lincosamide resistance in the American foulbrood pathogen Paenibacillus larvae.</title>
        <authorList>
            <person name="Okamoto M."/>
            <person name="Kumagai M."/>
            <person name="Kanamori H."/>
            <person name="Takamatsu D."/>
        </authorList>
    </citation>
    <scope>NUCLEOTIDE SEQUENCE</scope>
    <source>
        <strain evidence="1">J2TS6</strain>
    </source>
</reference>
<dbReference type="AlphaFoldDB" id="A0A919XJR2"/>
<evidence type="ECO:0000313" key="2">
    <source>
        <dbReference type="Proteomes" id="UP000679779"/>
    </source>
</evidence>
<organism evidence="1 2">
    <name type="scientific">Paenibacillus albilobatus</name>
    <dbReference type="NCBI Taxonomy" id="2716884"/>
    <lineage>
        <taxon>Bacteria</taxon>
        <taxon>Bacillati</taxon>
        <taxon>Bacillota</taxon>
        <taxon>Bacilli</taxon>
        <taxon>Bacillales</taxon>
        <taxon>Paenibacillaceae</taxon>
        <taxon>Paenibacillus</taxon>
    </lineage>
</organism>
<name>A0A919XJR2_9BACL</name>